<sequence>MEAQALHLHTYFVFPFSVDKEAVMQDHQRVWARHDYWVEGLDDWIADHGQSAGSPVPGRLGKWQRDAFKRFDMDSFAYQDMVFFHPFVRRVFFDTGDSFSAECGETENMVHCYTIPLLHLGETGRQLVFEAEDARGRSASLRVSDLRLFMFSNGIGILTLGVEATHLPVADALWINEMMRKVYPSSGRQLREGRTPSRLTLKLEGGGETQVIVEETFARCVMKGYLPPLSRTITELLYFLNYSKQEFEPLLDERMIVYSYLSVDGNSVPPEFHMSEDYEILMSRLLFVDRWGDEYRYDADFTREALRKQVYRRWAHQGTLYGFTSYSNVTMVLGRFDCDEHQLKEGFLVHRMFMSRYYLTAIVALFYRATLLDFSERTALVSRALGRRFGSTKVTDEDTRNVAKLMAEFQLFSNYWHFSELANKDEEIEHFQMQCDAFRLGPMKSEVEQEIEKLNYSLDRIYQLRNTESINRLAMLSMILGGGAMVTGYFGMNFGQEFERIFFNPPGGGWVHILAIILVTLVTVGSVLFTIFLVISNWQDYRKILLPPRITKVESLRRTIGQDDED</sequence>
<accession>A0A7S7NST4</accession>
<evidence type="ECO:0000313" key="2">
    <source>
        <dbReference type="EMBL" id="QOY88589.1"/>
    </source>
</evidence>
<gene>
    <name evidence="2" type="ORF">IRI77_01105</name>
</gene>
<dbReference type="RefSeq" id="WP_194450251.1">
    <property type="nucleotide sequence ID" value="NZ_CP063849.1"/>
</dbReference>
<feature type="transmembrane region" description="Helical" evidence="1">
    <location>
        <begin position="470"/>
        <end position="490"/>
    </location>
</feature>
<protein>
    <recommendedName>
        <fullName evidence="4">CorA-like Mg2+ transporter protein</fullName>
    </recommendedName>
</protein>
<organism evidence="2 3">
    <name type="scientific">Paludibaculum fermentans</name>
    <dbReference type="NCBI Taxonomy" id="1473598"/>
    <lineage>
        <taxon>Bacteria</taxon>
        <taxon>Pseudomonadati</taxon>
        <taxon>Acidobacteriota</taxon>
        <taxon>Terriglobia</taxon>
        <taxon>Bryobacterales</taxon>
        <taxon>Bryobacteraceae</taxon>
        <taxon>Paludibaculum</taxon>
    </lineage>
</organism>
<evidence type="ECO:0008006" key="4">
    <source>
        <dbReference type="Google" id="ProtNLM"/>
    </source>
</evidence>
<evidence type="ECO:0000256" key="1">
    <source>
        <dbReference type="SAM" id="Phobius"/>
    </source>
</evidence>
<keyword evidence="1" id="KW-1133">Transmembrane helix</keyword>
<feature type="transmembrane region" description="Helical" evidence="1">
    <location>
        <begin position="510"/>
        <end position="535"/>
    </location>
</feature>
<keyword evidence="1" id="KW-0812">Transmembrane</keyword>
<keyword evidence="1" id="KW-0472">Membrane</keyword>
<name>A0A7S7NST4_PALFE</name>
<dbReference type="Gene3D" id="1.20.58.340">
    <property type="entry name" value="Magnesium transport protein CorA, transmembrane region"/>
    <property type="match status" value="1"/>
</dbReference>
<proteinExistence type="predicted"/>
<dbReference type="KEGG" id="pfer:IRI77_01105"/>
<dbReference type="EMBL" id="CP063849">
    <property type="protein sequence ID" value="QOY88589.1"/>
    <property type="molecule type" value="Genomic_DNA"/>
</dbReference>
<dbReference type="Proteomes" id="UP000593892">
    <property type="component" value="Chromosome"/>
</dbReference>
<dbReference type="AlphaFoldDB" id="A0A7S7NST4"/>
<feature type="transmembrane region" description="Helical" evidence="1">
    <location>
        <begin position="357"/>
        <end position="374"/>
    </location>
</feature>
<evidence type="ECO:0000313" key="3">
    <source>
        <dbReference type="Proteomes" id="UP000593892"/>
    </source>
</evidence>
<reference evidence="2 3" key="1">
    <citation type="submission" date="2020-10" db="EMBL/GenBank/DDBJ databases">
        <title>Complete genome sequence of Paludibaculum fermentans P105T, a facultatively anaerobic acidobacterium capable of dissimilatory Fe(III) reduction.</title>
        <authorList>
            <person name="Dedysh S.N."/>
            <person name="Beletsky A.V."/>
            <person name="Kulichevskaya I.S."/>
            <person name="Mardanov A.V."/>
            <person name="Ravin N.V."/>
        </authorList>
    </citation>
    <scope>NUCLEOTIDE SEQUENCE [LARGE SCALE GENOMIC DNA]</scope>
    <source>
        <strain evidence="2 3">P105</strain>
    </source>
</reference>
<keyword evidence="3" id="KW-1185">Reference proteome</keyword>